<keyword evidence="5 7" id="KW-0413">Isomerase</keyword>
<keyword evidence="10" id="KW-1185">Reference proteome</keyword>
<dbReference type="InterPro" id="IPR023096">
    <property type="entry name" value="G6P_Isomerase_C"/>
</dbReference>
<evidence type="ECO:0000256" key="8">
    <source>
        <dbReference type="RuleBase" id="RU000612"/>
    </source>
</evidence>
<dbReference type="Gene3D" id="3.40.50.10490">
    <property type="entry name" value="Glucose-6-phosphate isomerase like protein, domain 1"/>
    <property type="match status" value="2"/>
</dbReference>
<dbReference type="PROSITE" id="PS00765">
    <property type="entry name" value="P_GLUCOSE_ISOMERASE_1"/>
    <property type="match status" value="1"/>
</dbReference>
<dbReference type="RefSeq" id="WP_133606986.1">
    <property type="nucleotide sequence ID" value="NZ_JBASTO010000257.1"/>
</dbReference>
<dbReference type="CDD" id="cd05015">
    <property type="entry name" value="SIS_PGI_1"/>
    <property type="match status" value="1"/>
</dbReference>
<dbReference type="Pfam" id="PF00342">
    <property type="entry name" value="PGI"/>
    <property type="match status" value="1"/>
</dbReference>
<dbReference type="InterPro" id="IPR035482">
    <property type="entry name" value="SIS_PGI_2"/>
</dbReference>
<dbReference type="EMBL" id="SNXW01000002">
    <property type="protein sequence ID" value="TDP85944.1"/>
    <property type="molecule type" value="Genomic_DNA"/>
</dbReference>
<reference evidence="9 10" key="1">
    <citation type="submission" date="2019-03" db="EMBL/GenBank/DDBJ databases">
        <title>Genomic Encyclopedia of Type Strains, Phase IV (KMG-IV): sequencing the most valuable type-strain genomes for metagenomic binning, comparative biology and taxonomic classification.</title>
        <authorList>
            <person name="Goeker M."/>
        </authorList>
    </citation>
    <scope>NUCLEOTIDE SEQUENCE [LARGE SCALE GENOMIC DNA]</scope>
    <source>
        <strain evidence="9 10">DSM 11901</strain>
    </source>
</reference>
<keyword evidence="7" id="KW-0963">Cytoplasm</keyword>
<dbReference type="GO" id="GO:0006094">
    <property type="term" value="P:gluconeogenesis"/>
    <property type="evidence" value="ECO:0007669"/>
    <property type="project" value="UniProtKB-UniRule"/>
</dbReference>
<evidence type="ECO:0000256" key="1">
    <source>
        <dbReference type="ARBA" id="ARBA00004926"/>
    </source>
</evidence>
<protein>
    <recommendedName>
        <fullName evidence="7">Glucose-6-phosphate isomerase</fullName>
        <shortName evidence="7">GPI</shortName>
        <ecNumber evidence="7">5.3.1.9</ecNumber>
    </recommendedName>
    <alternativeName>
        <fullName evidence="7">Phosphoglucose isomerase</fullName>
        <shortName evidence="7">PGI</shortName>
    </alternativeName>
    <alternativeName>
        <fullName evidence="7">Phosphohexose isomerase</fullName>
        <shortName evidence="7">PHI</shortName>
    </alternativeName>
</protein>
<evidence type="ECO:0000256" key="4">
    <source>
        <dbReference type="ARBA" id="ARBA00023152"/>
    </source>
</evidence>
<dbReference type="OrthoDB" id="140919at2"/>
<evidence type="ECO:0000313" key="9">
    <source>
        <dbReference type="EMBL" id="TDP85944.1"/>
    </source>
</evidence>
<keyword evidence="3 7" id="KW-0312">Gluconeogenesis</keyword>
<evidence type="ECO:0000256" key="7">
    <source>
        <dbReference type="HAMAP-Rule" id="MF_00473"/>
    </source>
</evidence>
<dbReference type="GO" id="GO:0006096">
    <property type="term" value="P:glycolytic process"/>
    <property type="evidence" value="ECO:0007669"/>
    <property type="project" value="UniProtKB-UniRule"/>
</dbReference>
<dbReference type="Proteomes" id="UP000294593">
    <property type="component" value="Unassembled WGS sequence"/>
</dbReference>
<dbReference type="AlphaFoldDB" id="A0A4R6RI17"/>
<comment type="pathway">
    <text evidence="1 7 8">Carbohydrate degradation; glycolysis; D-glyceraldehyde 3-phosphate and glycerone phosphate from D-glucose: step 2/4.</text>
</comment>
<comment type="subcellular location">
    <subcellularLocation>
        <location evidence="7">Cytoplasm</location>
    </subcellularLocation>
</comment>
<dbReference type="HAMAP" id="MF_00473">
    <property type="entry name" value="G6P_isomerase"/>
    <property type="match status" value="1"/>
</dbReference>
<dbReference type="NCBIfam" id="NF001211">
    <property type="entry name" value="PRK00179.1"/>
    <property type="match status" value="1"/>
</dbReference>
<feature type="active site" evidence="7">
    <location>
        <position position="528"/>
    </location>
</feature>
<evidence type="ECO:0000256" key="2">
    <source>
        <dbReference type="ARBA" id="ARBA00006604"/>
    </source>
</evidence>
<dbReference type="PRINTS" id="PR00662">
    <property type="entry name" value="G6PISOMERASE"/>
</dbReference>
<keyword evidence="4 7" id="KW-0324">Glycolysis</keyword>
<dbReference type="GO" id="GO:0051156">
    <property type="term" value="P:glucose 6-phosphate metabolic process"/>
    <property type="evidence" value="ECO:0007669"/>
    <property type="project" value="TreeGrafter"/>
</dbReference>
<evidence type="ECO:0000256" key="5">
    <source>
        <dbReference type="ARBA" id="ARBA00023235"/>
    </source>
</evidence>
<dbReference type="Gene3D" id="1.10.1390.10">
    <property type="match status" value="1"/>
</dbReference>
<dbReference type="GO" id="GO:0004347">
    <property type="term" value="F:glucose-6-phosphate isomerase activity"/>
    <property type="evidence" value="ECO:0007669"/>
    <property type="project" value="UniProtKB-UniRule"/>
</dbReference>
<dbReference type="PROSITE" id="PS51463">
    <property type="entry name" value="P_GLUCOSE_ISOMERASE_3"/>
    <property type="match status" value="1"/>
</dbReference>
<dbReference type="SUPFAM" id="SSF53697">
    <property type="entry name" value="SIS domain"/>
    <property type="match status" value="1"/>
</dbReference>
<proteinExistence type="inferred from homology"/>
<dbReference type="GO" id="GO:0005829">
    <property type="term" value="C:cytosol"/>
    <property type="evidence" value="ECO:0007669"/>
    <property type="project" value="TreeGrafter"/>
</dbReference>
<dbReference type="UniPathway" id="UPA00109">
    <property type="reaction ID" value="UER00181"/>
</dbReference>
<evidence type="ECO:0000256" key="6">
    <source>
        <dbReference type="ARBA" id="ARBA00029321"/>
    </source>
</evidence>
<comment type="similarity">
    <text evidence="2 7 8">Belongs to the GPI family.</text>
</comment>
<comment type="function">
    <text evidence="7">Catalyzes the reversible isomerization of glucose-6-phosphate to fructose-6-phosphate.</text>
</comment>
<feature type="active site" evidence="7">
    <location>
        <position position="388"/>
    </location>
</feature>
<dbReference type="GO" id="GO:0097367">
    <property type="term" value="F:carbohydrate derivative binding"/>
    <property type="evidence" value="ECO:0007669"/>
    <property type="project" value="InterPro"/>
</dbReference>
<dbReference type="EC" id="5.3.1.9" evidence="7"/>
<comment type="pathway">
    <text evidence="7">Carbohydrate biosynthesis; gluconeogenesis.</text>
</comment>
<name>A0A4R6RI17_9BURK</name>
<dbReference type="InterPro" id="IPR001672">
    <property type="entry name" value="G6P_Isomerase"/>
</dbReference>
<dbReference type="InterPro" id="IPR018189">
    <property type="entry name" value="Phosphoglucose_isomerase_CS"/>
</dbReference>
<evidence type="ECO:0000313" key="10">
    <source>
        <dbReference type="Proteomes" id="UP000294593"/>
    </source>
</evidence>
<comment type="catalytic activity">
    <reaction evidence="6 7 8">
        <text>alpha-D-glucose 6-phosphate = beta-D-fructose 6-phosphate</text>
        <dbReference type="Rhea" id="RHEA:11816"/>
        <dbReference type="ChEBI" id="CHEBI:57634"/>
        <dbReference type="ChEBI" id="CHEBI:58225"/>
        <dbReference type="EC" id="5.3.1.9"/>
    </reaction>
</comment>
<dbReference type="PANTHER" id="PTHR11469:SF1">
    <property type="entry name" value="GLUCOSE-6-PHOSPHATE ISOMERASE"/>
    <property type="match status" value="1"/>
</dbReference>
<dbReference type="GO" id="GO:0048029">
    <property type="term" value="F:monosaccharide binding"/>
    <property type="evidence" value="ECO:0007669"/>
    <property type="project" value="TreeGrafter"/>
</dbReference>
<accession>A0A4R6RI17</accession>
<gene>
    <name evidence="7" type="primary">pgi</name>
    <name evidence="9" type="ORF">EV672_102294</name>
</gene>
<sequence length="558" mass="60872">MNRHEPTSGRWPRCDRTVAWSALQGHAEAHGHALDLRQLFTDDPDRAQRLSLQAPEVWADLSRAHWDVATRRHLLDLARECGLEARRDALLRGDIANVTEGRAALHTALRAPKGAVPFGAHMGEQVHAELDRMLAFAEGIRARAGGDQPGDIHDIVHIGIGGSDLGPQMVVAALAAWVHPRLRVHFVSNVDGQDIAALLPRLKAQHTLFVVASKTFTTQETLANARTARQWFTEQGGTDIARHFVGTTTQVTTAAAFGVTTTFGFWDWVGGRFSMWSSIGLPIALAVGADAFRELLAGAHAMDRHFADAPLDANLPMLLGLLDVWQRNFMGYRSRCVVPYSQNLHRLPAYLQQLVMESNGKGVDVDGQPLPYATSDVVWGEPGTNGQHAFFQMLHQGSDVVPVEFILVRQPSHRDAEVFSPALRASLVQQHQVLLANALAQAQALMHGKTFEQALSEAAPTASPVVPCEVIARHRTFPGNRPSLTLLLDRLTPSALGALVALHEHRTFVSGAVWGINSFDQWGVELGKALCQDLLPRLDSGDVSGLDAATAQLITRLR</sequence>
<dbReference type="InterPro" id="IPR035476">
    <property type="entry name" value="SIS_PGI_1"/>
</dbReference>
<dbReference type="InterPro" id="IPR046348">
    <property type="entry name" value="SIS_dom_sf"/>
</dbReference>
<dbReference type="PROSITE" id="PS00174">
    <property type="entry name" value="P_GLUCOSE_ISOMERASE_2"/>
    <property type="match status" value="1"/>
</dbReference>
<dbReference type="UniPathway" id="UPA00138"/>
<organism evidence="9 10">
    <name type="scientific">Aquabacterium commune</name>
    <dbReference type="NCBI Taxonomy" id="70586"/>
    <lineage>
        <taxon>Bacteria</taxon>
        <taxon>Pseudomonadati</taxon>
        <taxon>Pseudomonadota</taxon>
        <taxon>Betaproteobacteria</taxon>
        <taxon>Burkholderiales</taxon>
        <taxon>Aquabacterium</taxon>
    </lineage>
</organism>
<evidence type="ECO:0000256" key="3">
    <source>
        <dbReference type="ARBA" id="ARBA00022432"/>
    </source>
</evidence>
<dbReference type="PANTHER" id="PTHR11469">
    <property type="entry name" value="GLUCOSE-6-PHOSPHATE ISOMERASE"/>
    <property type="match status" value="1"/>
</dbReference>
<dbReference type="CDD" id="cd05016">
    <property type="entry name" value="SIS_PGI_2"/>
    <property type="match status" value="1"/>
</dbReference>
<feature type="active site" description="Proton donor" evidence="7">
    <location>
        <position position="357"/>
    </location>
</feature>
<comment type="caution">
    <text evidence="9">The sequence shown here is derived from an EMBL/GenBank/DDBJ whole genome shotgun (WGS) entry which is preliminary data.</text>
</comment>